<evidence type="ECO:0000256" key="2">
    <source>
        <dbReference type="ARBA" id="ARBA00009477"/>
    </source>
</evidence>
<evidence type="ECO:0000259" key="8">
    <source>
        <dbReference type="Pfam" id="PF25944"/>
    </source>
</evidence>
<feature type="region of interest" description="Disordered" evidence="4">
    <location>
        <begin position="1"/>
        <end position="29"/>
    </location>
</feature>
<feature type="coiled-coil region" evidence="3">
    <location>
        <begin position="137"/>
        <end position="202"/>
    </location>
</feature>
<evidence type="ECO:0000259" key="9">
    <source>
        <dbReference type="Pfam" id="PF25967"/>
    </source>
</evidence>
<evidence type="ECO:0000313" key="10">
    <source>
        <dbReference type="EMBL" id="MFD0988297.1"/>
    </source>
</evidence>
<feature type="domain" description="Multidrug resistance protein MdtA-like beta-barrel" evidence="8">
    <location>
        <begin position="246"/>
        <end position="334"/>
    </location>
</feature>
<reference evidence="11" key="1">
    <citation type="journal article" date="2019" name="Int. J. Syst. Evol. Microbiol.">
        <title>The Global Catalogue of Microorganisms (GCM) 10K type strain sequencing project: providing services to taxonomists for standard genome sequencing and annotation.</title>
        <authorList>
            <consortium name="The Broad Institute Genomics Platform"/>
            <consortium name="The Broad Institute Genome Sequencing Center for Infectious Disease"/>
            <person name="Wu L."/>
            <person name="Ma J."/>
        </authorList>
    </citation>
    <scope>NUCLEOTIDE SEQUENCE [LARGE SCALE GENOMIC DNA]</scope>
    <source>
        <strain evidence="11">CCUG 61697</strain>
    </source>
</reference>
<keyword evidence="3" id="KW-0175">Coiled coil</keyword>
<accession>A0ABW3JCV9</accession>
<gene>
    <name evidence="10" type="ORF">ACFQ2F_14445</name>
</gene>
<dbReference type="Proteomes" id="UP001597102">
    <property type="component" value="Unassembled WGS sequence"/>
</dbReference>
<dbReference type="PANTHER" id="PTHR30158:SF10">
    <property type="entry name" value="CATION EFFLUX PUMP"/>
    <property type="match status" value="1"/>
</dbReference>
<evidence type="ECO:0000256" key="3">
    <source>
        <dbReference type="SAM" id="Coils"/>
    </source>
</evidence>
<dbReference type="Gene3D" id="1.10.287.470">
    <property type="entry name" value="Helix hairpin bin"/>
    <property type="match status" value="1"/>
</dbReference>
<feature type="compositionally biased region" description="Polar residues" evidence="4">
    <location>
        <begin position="1"/>
        <end position="12"/>
    </location>
</feature>
<dbReference type="NCBIfam" id="TIGR01730">
    <property type="entry name" value="RND_mfp"/>
    <property type="match status" value="1"/>
</dbReference>
<keyword evidence="5" id="KW-0812">Transmembrane</keyword>
<dbReference type="SUPFAM" id="SSF111369">
    <property type="entry name" value="HlyD-like secretion proteins"/>
    <property type="match status" value="1"/>
</dbReference>
<evidence type="ECO:0000256" key="1">
    <source>
        <dbReference type="ARBA" id="ARBA00004196"/>
    </source>
</evidence>
<evidence type="ECO:0000313" key="11">
    <source>
        <dbReference type="Proteomes" id="UP001597102"/>
    </source>
</evidence>
<dbReference type="Gene3D" id="2.40.50.100">
    <property type="match status" value="1"/>
</dbReference>
<evidence type="ECO:0000259" key="6">
    <source>
        <dbReference type="Pfam" id="PF25876"/>
    </source>
</evidence>
<comment type="subcellular location">
    <subcellularLocation>
        <location evidence="1">Cell envelope</location>
    </subcellularLocation>
</comment>
<keyword evidence="5" id="KW-1133">Transmembrane helix</keyword>
<evidence type="ECO:0000256" key="4">
    <source>
        <dbReference type="SAM" id="MobiDB-lite"/>
    </source>
</evidence>
<feature type="transmembrane region" description="Helical" evidence="5">
    <location>
        <begin position="35"/>
        <end position="54"/>
    </location>
</feature>
<evidence type="ECO:0000256" key="5">
    <source>
        <dbReference type="SAM" id="Phobius"/>
    </source>
</evidence>
<name>A0ABW3JCV9_9HYPH</name>
<dbReference type="InterPro" id="IPR058627">
    <property type="entry name" value="MdtA-like_C"/>
</dbReference>
<dbReference type="Pfam" id="PF25917">
    <property type="entry name" value="BSH_RND"/>
    <property type="match status" value="1"/>
</dbReference>
<evidence type="ECO:0000259" key="7">
    <source>
        <dbReference type="Pfam" id="PF25917"/>
    </source>
</evidence>
<dbReference type="InterPro" id="IPR058626">
    <property type="entry name" value="MdtA-like_b-barrel"/>
</dbReference>
<feature type="region of interest" description="Disordered" evidence="4">
    <location>
        <begin position="406"/>
        <end position="427"/>
    </location>
</feature>
<dbReference type="Pfam" id="PF25944">
    <property type="entry name" value="Beta-barrel_RND"/>
    <property type="match status" value="1"/>
</dbReference>
<sequence length="427" mass="46368">MAEKSNNQTSGKGASAPDNEPKATHGGRSRGGSTVVLLILVAILIAGGVAYRYWGFWQSSEQAGGQPPAPEVTVASPLVRDIKQWREFTGQFEAQDSVEVRPRVSGYLESRDFTDGEFVKKGELLFVIEPRPFELALEKAKATLAQSKAELKLAESQLNRTSQLREKDFAAQATLDERQAQVDTAKAAVETAEASVQQAELDLDYTHVVAPMAGRVSQREVSVGNLIMGGTGGQSTLLTNIVSLDPIYFVFDISESDALEYQQQVDNGEVASARNGKVEVEGQLMDEKSWDLDGYIDFIDNQFNSSTGTIRWRAVFPNKDLSITPGQFGRVRIPISKLEPTMLVPAAAVTSDQASKQLYTVDKDNKVVPKTVELGPIVGDNLQVVRSGIEPDERVIINGLMRARPGATITPKDGEIDGSSLPESAQK</sequence>
<dbReference type="InterPro" id="IPR058624">
    <property type="entry name" value="MdtA-like_HH"/>
</dbReference>
<feature type="domain" description="Multidrug resistance protein MdtA-like barrel-sandwich hybrid" evidence="7">
    <location>
        <begin position="97"/>
        <end position="231"/>
    </location>
</feature>
<dbReference type="Gene3D" id="2.40.30.170">
    <property type="match status" value="1"/>
</dbReference>
<dbReference type="Gene3D" id="2.40.420.20">
    <property type="match status" value="1"/>
</dbReference>
<keyword evidence="11" id="KW-1185">Reference proteome</keyword>
<comment type="caution">
    <text evidence="10">The sequence shown here is derived from an EMBL/GenBank/DDBJ whole genome shotgun (WGS) entry which is preliminary data.</text>
</comment>
<feature type="domain" description="Multidrug resistance protein MdtA-like alpha-helical hairpin" evidence="6">
    <location>
        <begin position="137"/>
        <end position="206"/>
    </location>
</feature>
<dbReference type="PANTHER" id="PTHR30158">
    <property type="entry name" value="ACRA/E-RELATED COMPONENT OF DRUG EFFLUX TRANSPORTER"/>
    <property type="match status" value="1"/>
</dbReference>
<feature type="domain" description="Multidrug resistance protein MdtA-like C-terminal permuted SH3" evidence="9">
    <location>
        <begin position="342"/>
        <end position="401"/>
    </location>
</feature>
<keyword evidence="5" id="KW-0472">Membrane</keyword>
<dbReference type="EMBL" id="JBHTJO010000002">
    <property type="protein sequence ID" value="MFD0988297.1"/>
    <property type="molecule type" value="Genomic_DNA"/>
</dbReference>
<proteinExistence type="inferred from homology"/>
<comment type="similarity">
    <text evidence="2">Belongs to the membrane fusion protein (MFP) (TC 8.A.1) family.</text>
</comment>
<organism evidence="10 11">
    <name type="scientific">Methyloligella solikamskensis</name>
    <dbReference type="NCBI Taxonomy" id="1177756"/>
    <lineage>
        <taxon>Bacteria</taxon>
        <taxon>Pseudomonadati</taxon>
        <taxon>Pseudomonadota</taxon>
        <taxon>Alphaproteobacteria</taxon>
        <taxon>Hyphomicrobiales</taxon>
        <taxon>Hyphomicrobiaceae</taxon>
        <taxon>Methyloligella</taxon>
    </lineage>
</organism>
<dbReference type="Pfam" id="PF25876">
    <property type="entry name" value="HH_MFP_RND"/>
    <property type="match status" value="1"/>
</dbReference>
<dbReference type="RefSeq" id="WP_379091247.1">
    <property type="nucleotide sequence ID" value="NZ_JBHTJO010000002.1"/>
</dbReference>
<dbReference type="Pfam" id="PF25967">
    <property type="entry name" value="RND-MFP_C"/>
    <property type="match status" value="1"/>
</dbReference>
<dbReference type="InterPro" id="IPR058625">
    <property type="entry name" value="MdtA-like_BSH"/>
</dbReference>
<dbReference type="InterPro" id="IPR006143">
    <property type="entry name" value="RND_pump_MFP"/>
</dbReference>
<protein>
    <submittedName>
        <fullName evidence="10">Efflux RND transporter periplasmic adaptor subunit</fullName>
    </submittedName>
</protein>